<proteinExistence type="inferred from homology"/>
<keyword evidence="6" id="KW-0949">S-adenosyl-L-methionine</keyword>
<dbReference type="RefSeq" id="WP_021797400.1">
    <property type="nucleotide sequence ID" value="NZ_ACVN02000161.1"/>
</dbReference>
<evidence type="ECO:0000313" key="13">
    <source>
        <dbReference type="EMBL" id="ERK56210.1"/>
    </source>
</evidence>
<comment type="caution">
    <text evidence="13">The sequence shown here is derived from an EMBL/GenBank/DDBJ whole genome shotgun (WGS) entry which is preliminary data.</text>
</comment>
<evidence type="ECO:0000256" key="12">
    <source>
        <dbReference type="PIRNR" id="PIRNR000368"/>
    </source>
</evidence>
<keyword evidence="9" id="KW-0408">Iron</keyword>
<evidence type="ECO:0000256" key="9">
    <source>
        <dbReference type="ARBA" id="ARBA00023004"/>
    </source>
</evidence>
<dbReference type="GO" id="GO:0043365">
    <property type="term" value="F:[formate-C-acetyltransferase]-activating enzyme activity"/>
    <property type="evidence" value="ECO:0007669"/>
    <property type="project" value="InterPro"/>
</dbReference>
<dbReference type="PROSITE" id="PS01087">
    <property type="entry name" value="RADICAL_ACTIVATING"/>
    <property type="match status" value="1"/>
</dbReference>
<dbReference type="CDD" id="cd01335">
    <property type="entry name" value="Radical_SAM"/>
    <property type="match status" value="1"/>
</dbReference>
<dbReference type="InterPro" id="IPR007197">
    <property type="entry name" value="rSAM"/>
</dbReference>
<comment type="cofactor">
    <cofactor evidence="1">
        <name>[4Fe-4S] cluster</name>
        <dbReference type="ChEBI" id="CHEBI:49883"/>
    </cofactor>
</comment>
<comment type="function">
    <text evidence="2 12">Activation of anaerobic ribonucleoside-triphosphate reductase under anaerobic conditions by generation of an organic free radical, using S-adenosylmethionine and reduced flavodoxin as cosubstrates to produce 5'-deoxy-adenosine.</text>
</comment>
<keyword evidence="5" id="KW-0004">4Fe-4S</keyword>
<dbReference type="PANTHER" id="PTHR30352">
    <property type="entry name" value="PYRUVATE FORMATE-LYASE-ACTIVATING ENZYME"/>
    <property type="match status" value="1"/>
</dbReference>
<evidence type="ECO:0000256" key="7">
    <source>
        <dbReference type="ARBA" id="ARBA00022723"/>
    </source>
</evidence>
<evidence type="ECO:0000256" key="2">
    <source>
        <dbReference type="ARBA" id="ARBA00003852"/>
    </source>
</evidence>
<evidence type="ECO:0000256" key="3">
    <source>
        <dbReference type="ARBA" id="ARBA00009777"/>
    </source>
</evidence>
<dbReference type="Pfam" id="PF13353">
    <property type="entry name" value="Fer4_12"/>
    <property type="match status" value="1"/>
</dbReference>
<dbReference type="GO" id="GO:0051539">
    <property type="term" value="F:4 iron, 4 sulfur cluster binding"/>
    <property type="evidence" value="ECO:0007669"/>
    <property type="project" value="UniProtKB-KW"/>
</dbReference>
<dbReference type="OrthoDB" id="9782387at2"/>
<evidence type="ECO:0000256" key="5">
    <source>
        <dbReference type="ARBA" id="ARBA00022485"/>
    </source>
</evidence>
<dbReference type="GO" id="GO:0004748">
    <property type="term" value="F:ribonucleoside-diphosphate reductase activity, thioredoxin disulfide as acceptor"/>
    <property type="evidence" value="ECO:0007669"/>
    <property type="project" value="TreeGrafter"/>
</dbReference>
<keyword evidence="10" id="KW-0411">Iron-sulfur</keyword>
<evidence type="ECO:0000256" key="4">
    <source>
        <dbReference type="ARBA" id="ARBA00014281"/>
    </source>
</evidence>
<evidence type="ECO:0000256" key="1">
    <source>
        <dbReference type="ARBA" id="ARBA00001966"/>
    </source>
</evidence>
<sequence length="165" mass="17552">MRLAGFTTSSIVDGPGVRVTVFCQGCPLRCPGCHNPSTHAVDGGREVGVGELVDVIEHERLASGLTLSGGEPTVQAADCAVLARAARGRGWSVWCYSGYTWQVLVRRAARDPGLAELLLLVDVMVAGPYVRARRTLSLPWRGSANQVLVDVPASLGSGEERRLDV</sequence>
<dbReference type="AlphaFoldDB" id="U2Q0C3"/>
<evidence type="ECO:0000313" key="14">
    <source>
        <dbReference type="Proteomes" id="UP000017052"/>
    </source>
</evidence>
<dbReference type="SFLD" id="SFLDG01063">
    <property type="entry name" value="activating_enzymes__group_1"/>
    <property type="match status" value="1"/>
</dbReference>
<comment type="catalytic activity">
    <reaction evidence="11">
        <text>glycyl-[protein] + reduced [flavodoxin] + S-adenosyl-L-methionine = glycin-2-yl radical-[protein] + semiquinone [flavodoxin] + 5'-deoxyadenosine + L-methionine + H(+)</text>
        <dbReference type="Rhea" id="RHEA:61976"/>
        <dbReference type="Rhea" id="RHEA-COMP:10622"/>
        <dbReference type="Rhea" id="RHEA-COMP:14480"/>
        <dbReference type="Rhea" id="RHEA-COMP:15993"/>
        <dbReference type="Rhea" id="RHEA-COMP:15994"/>
        <dbReference type="ChEBI" id="CHEBI:15378"/>
        <dbReference type="ChEBI" id="CHEBI:17319"/>
        <dbReference type="ChEBI" id="CHEBI:29947"/>
        <dbReference type="ChEBI" id="CHEBI:32722"/>
        <dbReference type="ChEBI" id="CHEBI:57618"/>
        <dbReference type="ChEBI" id="CHEBI:57844"/>
        <dbReference type="ChEBI" id="CHEBI:59789"/>
        <dbReference type="ChEBI" id="CHEBI:140311"/>
    </reaction>
</comment>
<dbReference type="InterPro" id="IPR001989">
    <property type="entry name" value="Radical_activat_CS"/>
</dbReference>
<organism evidence="13 14">
    <name type="scientific">Propionibacterium acidifaciens F0233</name>
    <dbReference type="NCBI Taxonomy" id="553198"/>
    <lineage>
        <taxon>Bacteria</taxon>
        <taxon>Bacillati</taxon>
        <taxon>Actinomycetota</taxon>
        <taxon>Actinomycetes</taxon>
        <taxon>Propionibacteriales</taxon>
        <taxon>Propionibacteriaceae</taxon>
        <taxon>Propionibacterium</taxon>
    </lineage>
</organism>
<dbReference type="PANTHER" id="PTHR30352:SF2">
    <property type="entry name" value="ANAEROBIC RIBONUCLEOSIDE-TRIPHOSPHATE REDUCTASE-ACTIVATING PROTEIN"/>
    <property type="match status" value="1"/>
</dbReference>
<dbReference type="SFLD" id="SFLDF00299">
    <property type="entry name" value="anaerobic_ribonucleoside-triph"/>
    <property type="match status" value="1"/>
</dbReference>
<dbReference type="InterPro" id="IPR034457">
    <property type="entry name" value="Organic_radical-activating"/>
</dbReference>
<gene>
    <name evidence="13" type="ORF">HMPREF0682_2131</name>
</gene>
<dbReference type="SUPFAM" id="SSF102114">
    <property type="entry name" value="Radical SAM enzymes"/>
    <property type="match status" value="1"/>
</dbReference>
<protein>
    <recommendedName>
        <fullName evidence="4 12">Anaerobic ribonucleoside-triphosphate reductase-activating protein</fullName>
        <ecNumber evidence="12">1.97.1.-</ecNumber>
    </recommendedName>
</protein>
<dbReference type="SFLD" id="SFLDS00029">
    <property type="entry name" value="Radical_SAM"/>
    <property type="match status" value="1"/>
</dbReference>
<dbReference type="GeneID" id="95358796"/>
<dbReference type="EMBL" id="ACVN02000161">
    <property type="protein sequence ID" value="ERK56210.1"/>
    <property type="molecule type" value="Genomic_DNA"/>
</dbReference>
<dbReference type="InterPro" id="IPR012837">
    <property type="entry name" value="NrdG"/>
</dbReference>
<dbReference type="EC" id="1.97.1.-" evidence="12"/>
<reference evidence="13" key="1">
    <citation type="submission" date="2013-08" db="EMBL/GenBank/DDBJ databases">
        <authorList>
            <person name="Durkin A.S."/>
            <person name="Haft D.R."/>
            <person name="McCorrison J."/>
            <person name="Torralba M."/>
            <person name="Gillis M."/>
            <person name="Haft D.H."/>
            <person name="Methe B."/>
            <person name="Sutton G."/>
            <person name="Nelson K.E."/>
        </authorList>
    </citation>
    <scope>NUCLEOTIDE SEQUENCE [LARGE SCALE GENOMIC DNA]</scope>
    <source>
        <strain evidence="13">F0233</strain>
    </source>
</reference>
<dbReference type="PIRSF" id="PIRSF000368">
    <property type="entry name" value="NrdG"/>
    <property type="match status" value="1"/>
</dbReference>
<name>U2Q0C3_9ACTN</name>
<accession>U2Q0C3</accession>
<dbReference type="Gene3D" id="3.20.20.70">
    <property type="entry name" value="Aldolase class I"/>
    <property type="match status" value="1"/>
</dbReference>
<dbReference type="Proteomes" id="UP000017052">
    <property type="component" value="Unassembled WGS sequence"/>
</dbReference>
<keyword evidence="14" id="KW-1185">Reference proteome</keyword>
<comment type="similarity">
    <text evidence="3 12">Belongs to the organic radical-activating enzymes family.</text>
</comment>
<dbReference type="InterPro" id="IPR013785">
    <property type="entry name" value="Aldolase_TIM"/>
</dbReference>
<dbReference type="InterPro" id="IPR058240">
    <property type="entry name" value="rSAM_sf"/>
</dbReference>
<keyword evidence="7" id="KW-0479">Metal-binding</keyword>
<dbReference type="SFLD" id="SFLDG01066">
    <property type="entry name" value="organic_radical-activating_enz"/>
    <property type="match status" value="1"/>
</dbReference>
<evidence type="ECO:0000256" key="8">
    <source>
        <dbReference type="ARBA" id="ARBA00023002"/>
    </source>
</evidence>
<evidence type="ECO:0000256" key="6">
    <source>
        <dbReference type="ARBA" id="ARBA00022691"/>
    </source>
</evidence>
<evidence type="ECO:0000256" key="11">
    <source>
        <dbReference type="ARBA" id="ARBA00047365"/>
    </source>
</evidence>
<dbReference type="GO" id="GO:0046872">
    <property type="term" value="F:metal ion binding"/>
    <property type="evidence" value="ECO:0007669"/>
    <property type="project" value="UniProtKB-KW"/>
</dbReference>
<keyword evidence="8 12" id="KW-0560">Oxidoreductase</keyword>
<evidence type="ECO:0000256" key="10">
    <source>
        <dbReference type="ARBA" id="ARBA00023014"/>
    </source>
</evidence>